<dbReference type="Proteomes" id="UP001501183">
    <property type="component" value="Unassembled WGS sequence"/>
</dbReference>
<evidence type="ECO:0000313" key="3">
    <source>
        <dbReference type="EMBL" id="GAA4475414.1"/>
    </source>
</evidence>
<sequence length="73" mass="7053">MKRNTFQTAIAATAIAPLIALGAGGVAAAAPAPTPPAPETIHPVTLGPGFGVACAPLLFVPLIGIPIAALCTV</sequence>
<keyword evidence="1" id="KW-0812">Transmembrane</keyword>
<keyword evidence="4" id="KW-1185">Reference proteome</keyword>
<keyword evidence="1" id="KW-1133">Transmembrane helix</keyword>
<evidence type="ECO:0000313" key="4">
    <source>
        <dbReference type="Proteomes" id="UP001501183"/>
    </source>
</evidence>
<dbReference type="EMBL" id="BAABFB010000028">
    <property type="protein sequence ID" value="GAA4475414.1"/>
    <property type="molecule type" value="Genomic_DNA"/>
</dbReference>
<feature type="signal peptide" evidence="2">
    <location>
        <begin position="1"/>
        <end position="28"/>
    </location>
</feature>
<accession>A0ABP8NX03</accession>
<name>A0ABP8NX03_9NOCA</name>
<feature type="transmembrane region" description="Helical" evidence="1">
    <location>
        <begin position="45"/>
        <end position="71"/>
    </location>
</feature>
<organism evidence="3 4">
    <name type="scientific">Rhodococcus olei</name>
    <dbReference type="NCBI Taxonomy" id="2161675"/>
    <lineage>
        <taxon>Bacteria</taxon>
        <taxon>Bacillati</taxon>
        <taxon>Actinomycetota</taxon>
        <taxon>Actinomycetes</taxon>
        <taxon>Mycobacteriales</taxon>
        <taxon>Nocardiaceae</taxon>
        <taxon>Rhodococcus</taxon>
    </lineage>
</organism>
<gene>
    <name evidence="3" type="ORF">GCM10023094_12870</name>
</gene>
<keyword evidence="1" id="KW-0472">Membrane</keyword>
<reference evidence="4" key="1">
    <citation type="journal article" date="2019" name="Int. J. Syst. Evol. Microbiol.">
        <title>The Global Catalogue of Microorganisms (GCM) 10K type strain sequencing project: providing services to taxonomists for standard genome sequencing and annotation.</title>
        <authorList>
            <consortium name="The Broad Institute Genomics Platform"/>
            <consortium name="The Broad Institute Genome Sequencing Center for Infectious Disease"/>
            <person name="Wu L."/>
            <person name="Ma J."/>
        </authorList>
    </citation>
    <scope>NUCLEOTIDE SEQUENCE [LARGE SCALE GENOMIC DNA]</scope>
    <source>
        <strain evidence="4">JCM 32206</strain>
    </source>
</reference>
<comment type="caution">
    <text evidence="3">The sequence shown here is derived from an EMBL/GenBank/DDBJ whole genome shotgun (WGS) entry which is preliminary data.</text>
</comment>
<evidence type="ECO:0000256" key="1">
    <source>
        <dbReference type="SAM" id="Phobius"/>
    </source>
</evidence>
<protein>
    <submittedName>
        <fullName evidence="3">Uncharacterized protein</fullName>
    </submittedName>
</protein>
<feature type="chain" id="PRO_5045749281" evidence="2">
    <location>
        <begin position="29"/>
        <end position="73"/>
    </location>
</feature>
<keyword evidence="2" id="KW-0732">Signal</keyword>
<proteinExistence type="predicted"/>
<evidence type="ECO:0000256" key="2">
    <source>
        <dbReference type="SAM" id="SignalP"/>
    </source>
</evidence>